<organism evidence="2 3">
    <name type="scientific">Candidatus Accumulibacter adjunctus</name>
    <dbReference type="NCBI Taxonomy" id="1454001"/>
    <lineage>
        <taxon>Bacteria</taxon>
        <taxon>Pseudomonadati</taxon>
        <taxon>Pseudomonadota</taxon>
        <taxon>Betaproteobacteria</taxon>
        <taxon>Candidatus Accumulibacter</taxon>
    </lineage>
</organism>
<dbReference type="PANTHER" id="PTHR41878">
    <property type="entry name" value="LEXA REPRESSOR-RELATED"/>
    <property type="match status" value="1"/>
</dbReference>
<dbReference type="PANTHER" id="PTHR41878:SF1">
    <property type="entry name" value="TNPR PROTEIN"/>
    <property type="match status" value="1"/>
</dbReference>
<accession>A0A011PCN9</accession>
<dbReference type="STRING" id="1454001.AW08_03827"/>
<dbReference type="Pfam" id="PF07929">
    <property type="entry name" value="PRiA4_ORF3"/>
    <property type="match status" value="1"/>
</dbReference>
<sequence>MNSPPTTLRRRLRLKISLERFRPTIWRRVEVDDGLSFEEFHRVIQVAMGWRDAHQHEFLVAGLRIAMPLDSGGMVDDDEPAVPEDTATLFPWLSGRSGPKRFRYWYDFGDDWWHSISIERRLPFDPAAPRAVLISGKGACPPEDCGGVSGYAELLATWSDPAAADYARIREWLGDDFDPNAFDLAAHSRRVGQLFARRD</sequence>
<dbReference type="AlphaFoldDB" id="A0A011PCN9"/>
<evidence type="ECO:0000313" key="3">
    <source>
        <dbReference type="Proteomes" id="UP000020218"/>
    </source>
</evidence>
<name>A0A011PCN9_9PROT</name>
<dbReference type="Gene3D" id="3.10.290.30">
    <property type="entry name" value="MM3350-like"/>
    <property type="match status" value="1"/>
</dbReference>
<dbReference type="Proteomes" id="UP000020218">
    <property type="component" value="Unassembled WGS sequence"/>
</dbReference>
<protein>
    <submittedName>
        <fullName evidence="2">Plasmid pRiA4b ORF-3-like protein</fullName>
    </submittedName>
</protein>
<dbReference type="EMBL" id="JFAX01000042">
    <property type="protein sequence ID" value="EXI64084.1"/>
    <property type="molecule type" value="Genomic_DNA"/>
</dbReference>
<comment type="caution">
    <text evidence="2">The sequence shown here is derived from an EMBL/GenBank/DDBJ whole genome shotgun (WGS) entry which is preliminary data.</text>
</comment>
<evidence type="ECO:0000313" key="2">
    <source>
        <dbReference type="EMBL" id="EXI64084.1"/>
    </source>
</evidence>
<proteinExistence type="predicted"/>
<feature type="domain" description="Plasmid pRiA4b Orf3-like" evidence="1">
    <location>
        <begin position="12"/>
        <end position="185"/>
    </location>
</feature>
<dbReference type="PATRIC" id="fig|1454001.3.peg.3851"/>
<keyword evidence="3" id="KW-1185">Reference proteome</keyword>
<gene>
    <name evidence="2" type="ORF">AW08_03827</name>
</gene>
<evidence type="ECO:0000259" key="1">
    <source>
        <dbReference type="Pfam" id="PF07929"/>
    </source>
</evidence>
<dbReference type="SUPFAM" id="SSF159941">
    <property type="entry name" value="MM3350-like"/>
    <property type="match status" value="1"/>
</dbReference>
<dbReference type="InterPro" id="IPR012912">
    <property type="entry name" value="Plasmid_pRiA4b_Orf3-like"/>
</dbReference>
<reference evidence="2" key="1">
    <citation type="submission" date="2014-02" db="EMBL/GenBank/DDBJ databases">
        <title>Expanding our view of genomic diversity in Candidatus Accumulibacter clades.</title>
        <authorList>
            <person name="Skennerton C.T."/>
            <person name="Barr J.J."/>
            <person name="Slater F.R."/>
            <person name="Bond P.L."/>
            <person name="Tyson G.W."/>
        </authorList>
    </citation>
    <scope>NUCLEOTIDE SEQUENCE [LARGE SCALE GENOMIC DNA]</scope>
</reference>
<dbReference type="InterPro" id="IPR024047">
    <property type="entry name" value="MM3350-like_sf"/>
</dbReference>